<dbReference type="Pfam" id="PF02424">
    <property type="entry name" value="ApbE"/>
    <property type="match status" value="2"/>
</dbReference>
<protein>
    <recommendedName>
        <fullName evidence="3">FAD:protein FMN transferase</fullName>
        <ecNumber evidence="2">2.7.1.180</ecNumber>
    </recommendedName>
    <alternativeName>
        <fullName evidence="9">Flavin transferase</fullName>
    </alternativeName>
</protein>
<evidence type="ECO:0000256" key="9">
    <source>
        <dbReference type="ARBA" id="ARBA00031306"/>
    </source>
</evidence>
<accession>A0A1A9B858</accession>
<dbReference type="SUPFAM" id="SSF143631">
    <property type="entry name" value="ApbE-like"/>
    <property type="match status" value="1"/>
</dbReference>
<evidence type="ECO:0000256" key="3">
    <source>
        <dbReference type="ARBA" id="ARBA00016337"/>
    </source>
</evidence>
<keyword evidence="8" id="KW-0460">Magnesium</keyword>
<dbReference type="Proteomes" id="UP000199558">
    <property type="component" value="Unassembled WGS sequence"/>
</dbReference>
<dbReference type="RefSeq" id="WP_091573255.1">
    <property type="nucleotide sequence ID" value="NZ_FLRH01000003.1"/>
</dbReference>
<dbReference type="InterPro" id="IPR003374">
    <property type="entry name" value="ApbE-like_sf"/>
</dbReference>
<evidence type="ECO:0000256" key="2">
    <source>
        <dbReference type="ARBA" id="ARBA00011955"/>
    </source>
</evidence>
<dbReference type="AlphaFoldDB" id="A0A1A9B858"/>
<keyword evidence="12" id="KW-0449">Lipoprotein</keyword>
<comment type="cofactor">
    <cofactor evidence="1">
        <name>Mg(2+)</name>
        <dbReference type="ChEBI" id="CHEBI:18420"/>
    </cofactor>
</comment>
<dbReference type="EMBL" id="FLRH01000003">
    <property type="protein sequence ID" value="SBT65288.1"/>
    <property type="molecule type" value="Genomic_DNA"/>
</dbReference>
<dbReference type="PANTHER" id="PTHR30040:SF2">
    <property type="entry name" value="FAD:PROTEIN FMN TRANSFERASE"/>
    <property type="match status" value="1"/>
</dbReference>
<dbReference type="EC" id="2.7.1.180" evidence="2"/>
<dbReference type="Gene3D" id="3.10.520.10">
    <property type="entry name" value="ApbE-like domains"/>
    <property type="match status" value="2"/>
</dbReference>
<reference evidence="13" key="1">
    <citation type="submission" date="2016-06" db="EMBL/GenBank/DDBJ databases">
        <authorList>
            <person name="Varghese N."/>
            <person name="Submissions Spin"/>
        </authorList>
    </citation>
    <scope>NUCLEOTIDE SEQUENCE [LARGE SCALE GENOMIC DNA]</scope>
    <source>
        <strain evidence="13">DSM 45794</strain>
    </source>
</reference>
<name>A0A1A9B858_9ACTN</name>
<evidence type="ECO:0000256" key="5">
    <source>
        <dbReference type="ARBA" id="ARBA00022679"/>
    </source>
</evidence>
<feature type="region of interest" description="Disordered" evidence="11">
    <location>
        <begin position="263"/>
        <end position="284"/>
    </location>
</feature>
<dbReference type="OrthoDB" id="9778595at2"/>
<dbReference type="GO" id="GO:0016740">
    <property type="term" value="F:transferase activity"/>
    <property type="evidence" value="ECO:0007669"/>
    <property type="project" value="UniProtKB-KW"/>
</dbReference>
<proteinExistence type="predicted"/>
<evidence type="ECO:0000256" key="4">
    <source>
        <dbReference type="ARBA" id="ARBA00022630"/>
    </source>
</evidence>
<sequence>MTTPAGPDRRAWVEQVMGLPVSVHLRGPAVRTEAVAERVARVFAELRRADAVFSTYRPDSELGRLGGAPPDPATTTHPLLREVAALCETARARTGGWFDARRLPLPLGGVGFDPSGLVKGWAVARAARHLTDLAGHDLCLNAGGDVLLRATPGWPPWRVGVEDPDRPDRMLDVVERADGAVATSGTARRGTHITDPRAGRPAGAVRSVTVVGPDLLWADVYATAAVARGPDAPDWLATLDGYAALVVDVAGRVRTTPGWPGSRFPARSGAGRAGSGAQVAVSSA</sequence>
<keyword evidence="7" id="KW-0274">FAD</keyword>
<evidence type="ECO:0000313" key="13">
    <source>
        <dbReference type="Proteomes" id="UP000199558"/>
    </source>
</evidence>
<evidence type="ECO:0000313" key="12">
    <source>
        <dbReference type="EMBL" id="SBT65288.1"/>
    </source>
</evidence>
<organism evidence="12 13">
    <name type="scientific">Micromonospora sediminicola</name>
    <dbReference type="NCBI Taxonomy" id="946078"/>
    <lineage>
        <taxon>Bacteria</taxon>
        <taxon>Bacillati</taxon>
        <taxon>Actinomycetota</taxon>
        <taxon>Actinomycetes</taxon>
        <taxon>Micromonosporales</taxon>
        <taxon>Micromonosporaceae</taxon>
        <taxon>Micromonospora</taxon>
    </lineage>
</organism>
<evidence type="ECO:0000256" key="6">
    <source>
        <dbReference type="ARBA" id="ARBA00022723"/>
    </source>
</evidence>
<keyword evidence="6" id="KW-0479">Metal-binding</keyword>
<comment type="catalytic activity">
    <reaction evidence="10">
        <text>L-threonyl-[protein] + FAD = FMN-L-threonyl-[protein] + AMP + H(+)</text>
        <dbReference type="Rhea" id="RHEA:36847"/>
        <dbReference type="Rhea" id="RHEA-COMP:11060"/>
        <dbReference type="Rhea" id="RHEA-COMP:11061"/>
        <dbReference type="ChEBI" id="CHEBI:15378"/>
        <dbReference type="ChEBI" id="CHEBI:30013"/>
        <dbReference type="ChEBI" id="CHEBI:57692"/>
        <dbReference type="ChEBI" id="CHEBI:74257"/>
        <dbReference type="ChEBI" id="CHEBI:456215"/>
        <dbReference type="EC" id="2.7.1.180"/>
    </reaction>
</comment>
<dbReference type="InterPro" id="IPR024932">
    <property type="entry name" value="ApbE"/>
</dbReference>
<dbReference type="GO" id="GO:0046872">
    <property type="term" value="F:metal ion binding"/>
    <property type="evidence" value="ECO:0007669"/>
    <property type="project" value="UniProtKB-KW"/>
</dbReference>
<dbReference type="STRING" id="946078.GA0070622_2282"/>
<keyword evidence="13" id="KW-1185">Reference proteome</keyword>
<evidence type="ECO:0000256" key="1">
    <source>
        <dbReference type="ARBA" id="ARBA00001946"/>
    </source>
</evidence>
<keyword evidence="4" id="KW-0285">Flavoprotein</keyword>
<evidence type="ECO:0000256" key="11">
    <source>
        <dbReference type="SAM" id="MobiDB-lite"/>
    </source>
</evidence>
<evidence type="ECO:0000256" key="8">
    <source>
        <dbReference type="ARBA" id="ARBA00022842"/>
    </source>
</evidence>
<evidence type="ECO:0000256" key="10">
    <source>
        <dbReference type="ARBA" id="ARBA00048540"/>
    </source>
</evidence>
<dbReference type="PANTHER" id="PTHR30040">
    <property type="entry name" value="THIAMINE BIOSYNTHESIS LIPOPROTEIN APBE"/>
    <property type="match status" value="1"/>
</dbReference>
<gene>
    <name evidence="12" type="ORF">GA0070622_2282</name>
</gene>
<evidence type="ECO:0000256" key="7">
    <source>
        <dbReference type="ARBA" id="ARBA00022827"/>
    </source>
</evidence>
<feature type="compositionally biased region" description="Low complexity" evidence="11">
    <location>
        <begin position="266"/>
        <end position="284"/>
    </location>
</feature>
<feature type="region of interest" description="Disordered" evidence="11">
    <location>
        <begin position="181"/>
        <end position="200"/>
    </location>
</feature>
<keyword evidence="5" id="KW-0808">Transferase</keyword>